<keyword evidence="2" id="KW-1185">Reference proteome</keyword>
<evidence type="ECO:0000313" key="1">
    <source>
        <dbReference type="EnsemblMetazoa" id="XP_019862363.1"/>
    </source>
</evidence>
<protein>
    <submittedName>
        <fullName evidence="1">Uncharacterized protein</fullName>
    </submittedName>
</protein>
<dbReference type="RefSeq" id="XP_019862363.1">
    <property type="nucleotide sequence ID" value="XM_020006804.1"/>
</dbReference>
<evidence type="ECO:0000313" key="2">
    <source>
        <dbReference type="Proteomes" id="UP000007879"/>
    </source>
</evidence>
<sequence length="188" mass="21176">MAQKPIAVTDTNESHGHSLKLTVLKTDPPSLGSSSGRQEEYLSQVKKVDRADFKSMIMEKGTVVSLTIFLLITTSLPPDQKFNMVENLALYLKTKDFPSGDAKKRNWHPRPRHGLSFHEFASVARTVQSMDPKVMHNRVLGYSITTPHNCYLGAMNAGMSQFRGDALGIKYEDGEFDEFKNKELNDHF</sequence>
<dbReference type="KEGG" id="aqu:109590979"/>
<accession>A0AAN0JZL2</accession>
<proteinExistence type="predicted"/>
<dbReference type="GeneID" id="109590979"/>
<dbReference type="AlphaFoldDB" id="A0AAN0JZL2"/>
<reference evidence="1" key="2">
    <citation type="submission" date="2024-06" db="UniProtKB">
        <authorList>
            <consortium name="EnsemblMetazoa"/>
        </authorList>
    </citation>
    <scope>IDENTIFICATION</scope>
</reference>
<reference evidence="2" key="1">
    <citation type="journal article" date="2010" name="Nature">
        <title>The Amphimedon queenslandica genome and the evolution of animal complexity.</title>
        <authorList>
            <person name="Srivastava M."/>
            <person name="Simakov O."/>
            <person name="Chapman J."/>
            <person name="Fahey B."/>
            <person name="Gauthier M.E."/>
            <person name="Mitros T."/>
            <person name="Richards G.S."/>
            <person name="Conaco C."/>
            <person name="Dacre M."/>
            <person name="Hellsten U."/>
            <person name="Larroux C."/>
            <person name="Putnam N.H."/>
            <person name="Stanke M."/>
            <person name="Adamska M."/>
            <person name="Darling A."/>
            <person name="Degnan S.M."/>
            <person name="Oakley T.H."/>
            <person name="Plachetzki D.C."/>
            <person name="Zhai Y."/>
            <person name="Adamski M."/>
            <person name="Calcino A."/>
            <person name="Cummins S.F."/>
            <person name="Goodstein D.M."/>
            <person name="Harris C."/>
            <person name="Jackson D.J."/>
            <person name="Leys S.P."/>
            <person name="Shu S."/>
            <person name="Woodcroft B.J."/>
            <person name="Vervoort M."/>
            <person name="Kosik K.S."/>
            <person name="Manning G."/>
            <person name="Degnan B.M."/>
            <person name="Rokhsar D.S."/>
        </authorList>
    </citation>
    <scope>NUCLEOTIDE SEQUENCE [LARGE SCALE GENOMIC DNA]</scope>
</reference>
<organism evidence="1 2">
    <name type="scientific">Amphimedon queenslandica</name>
    <name type="common">Sponge</name>
    <dbReference type="NCBI Taxonomy" id="400682"/>
    <lineage>
        <taxon>Eukaryota</taxon>
        <taxon>Metazoa</taxon>
        <taxon>Porifera</taxon>
        <taxon>Demospongiae</taxon>
        <taxon>Heteroscleromorpha</taxon>
        <taxon>Haplosclerida</taxon>
        <taxon>Niphatidae</taxon>
        <taxon>Amphimedon</taxon>
    </lineage>
</organism>
<dbReference type="EnsemblMetazoa" id="XM_020006804.1">
    <property type="protein sequence ID" value="XP_019862363.1"/>
    <property type="gene ID" value="LOC109590979"/>
</dbReference>
<name>A0AAN0JZL2_AMPQE</name>
<dbReference type="Proteomes" id="UP000007879">
    <property type="component" value="Unassembled WGS sequence"/>
</dbReference>